<protein>
    <recommendedName>
        <fullName evidence="1">Winged helix-turn helix domain-containing protein</fullName>
    </recommendedName>
</protein>
<evidence type="ECO:0000313" key="3">
    <source>
        <dbReference type="Proteomes" id="UP000321328"/>
    </source>
</evidence>
<name>A0A511D9D7_9PSEU</name>
<sequence>MKYPDSGGLSFEARAQREAVRFQAAEMFAAGPGGHGWVEDRRWTLARVAALIVALVRVRDIPRGVSYPLHRIGWTPQVPAHRAVERDEEAVTTWVKETWLSGWTPPWSGPA</sequence>
<dbReference type="EMBL" id="BJVI01000063">
    <property type="protein sequence ID" value="GEL20254.1"/>
    <property type="molecule type" value="Genomic_DNA"/>
</dbReference>
<gene>
    <name evidence="2" type="ORF">PA7_40910</name>
</gene>
<organism evidence="2 3">
    <name type="scientific">Pseudonocardia asaccharolytica DSM 44247 = NBRC 16224</name>
    <dbReference type="NCBI Taxonomy" id="1123024"/>
    <lineage>
        <taxon>Bacteria</taxon>
        <taxon>Bacillati</taxon>
        <taxon>Actinomycetota</taxon>
        <taxon>Actinomycetes</taxon>
        <taxon>Pseudonocardiales</taxon>
        <taxon>Pseudonocardiaceae</taxon>
        <taxon>Pseudonocardia</taxon>
    </lineage>
</organism>
<dbReference type="Proteomes" id="UP000321328">
    <property type="component" value="Unassembled WGS sequence"/>
</dbReference>
<proteinExistence type="predicted"/>
<dbReference type="AlphaFoldDB" id="A0A511D9D7"/>
<evidence type="ECO:0000259" key="1">
    <source>
        <dbReference type="Pfam" id="PF13592"/>
    </source>
</evidence>
<accession>A0A511D9D7</accession>
<dbReference type="Pfam" id="PF13592">
    <property type="entry name" value="HTH_33"/>
    <property type="match status" value="1"/>
</dbReference>
<reference evidence="2 3" key="1">
    <citation type="submission" date="2019-07" db="EMBL/GenBank/DDBJ databases">
        <title>Whole genome shotgun sequence of Pseudonocardia asaccharolytica NBRC 16224.</title>
        <authorList>
            <person name="Hosoyama A."/>
            <person name="Uohara A."/>
            <person name="Ohji S."/>
            <person name="Ichikawa N."/>
        </authorList>
    </citation>
    <scope>NUCLEOTIDE SEQUENCE [LARGE SCALE GENOMIC DNA]</scope>
    <source>
        <strain evidence="2 3">NBRC 16224</strain>
    </source>
</reference>
<keyword evidence="3" id="KW-1185">Reference proteome</keyword>
<dbReference type="InterPro" id="IPR025959">
    <property type="entry name" value="Winged_HTH_dom"/>
</dbReference>
<comment type="caution">
    <text evidence="2">The sequence shown here is derived from an EMBL/GenBank/DDBJ whole genome shotgun (WGS) entry which is preliminary data.</text>
</comment>
<evidence type="ECO:0000313" key="2">
    <source>
        <dbReference type="EMBL" id="GEL20254.1"/>
    </source>
</evidence>
<dbReference type="RefSeq" id="WP_147201255.1">
    <property type="nucleotide sequence ID" value="NZ_BJVI01000063.1"/>
</dbReference>
<feature type="domain" description="Winged helix-turn helix" evidence="1">
    <location>
        <begin position="39"/>
        <end position="98"/>
    </location>
</feature>